<comment type="caution">
    <text evidence="2">The sequence shown here is derived from an EMBL/GenBank/DDBJ whole genome shotgun (WGS) entry which is preliminary data.</text>
</comment>
<dbReference type="EMBL" id="JAHKSW010000010">
    <property type="protein sequence ID" value="KAG7327576.1"/>
    <property type="molecule type" value="Genomic_DNA"/>
</dbReference>
<feature type="compositionally biased region" description="Polar residues" evidence="1">
    <location>
        <begin position="1"/>
        <end position="11"/>
    </location>
</feature>
<dbReference type="AlphaFoldDB" id="A0A9D3SK73"/>
<sequence length="152" mass="17453">MPEPGCSSSQSVREDIERDFKTADEAQESISRNSSTDEEEDEERSLQFKGQSDTLDTEPHDLLSVDPDNSCHKKSKTQSKRKRDTRKVYMGNEEDSEDDNDWRSLETRPTKKLAESTSQLRLEEDELQSRGMGEELDLELEVEQAMPTFGDM</sequence>
<keyword evidence="3" id="KW-1185">Reference proteome</keyword>
<feature type="compositionally biased region" description="Basic and acidic residues" evidence="1">
    <location>
        <begin position="12"/>
        <end position="24"/>
    </location>
</feature>
<proteinExistence type="predicted"/>
<dbReference type="Proteomes" id="UP000824219">
    <property type="component" value="Linkage Group LG10"/>
</dbReference>
<evidence type="ECO:0000313" key="3">
    <source>
        <dbReference type="Proteomes" id="UP000824219"/>
    </source>
</evidence>
<gene>
    <name evidence="2" type="ORF">KOW79_009182</name>
</gene>
<reference evidence="2 3" key="1">
    <citation type="submission" date="2021-06" db="EMBL/GenBank/DDBJ databases">
        <title>Chromosome-level genome assembly of the red-tail catfish (Hemibagrus wyckioides).</title>
        <authorList>
            <person name="Shao F."/>
        </authorList>
    </citation>
    <scope>NUCLEOTIDE SEQUENCE [LARGE SCALE GENOMIC DNA]</scope>
    <source>
        <strain evidence="2">EC202008001</strain>
        <tissue evidence="2">Blood</tissue>
    </source>
</reference>
<evidence type="ECO:0000313" key="2">
    <source>
        <dbReference type="EMBL" id="KAG7327576.1"/>
    </source>
</evidence>
<name>A0A9D3SK73_9TELE</name>
<feature type="compositionally biased region" description="Basic and acidic residues" evidence="1">
    <location>
        <begin position="101"/>
        <end position="114"/>
    </location>
</feature>
<feature type="region of interest" description="Disordered" evidence="1">
    <location>
        <begin position="1"/>
        <end position="152"/>
    </location>
</feature>
<organism evidence="2 3">
    <name type="scientific">Hemibagrus wyckioides</name>
    <dbReference type="NCBI Taxonomy" id="337641"/>
    <lineage>
        <taxon>Eukaryota</taxon>
        <taxon>Metazoa</taxon>
        <taxon>Chordata</taxon>
        <taxon>Craniata</taxon>
        <taxon>Vertebrata</taxon>
        <taxon>Euteleostomi</taxon>
        <taxon>Actinopterygii</taxon>
        <taxon>Neopterygii</taxon>
        <taxon>Teleostei</taxon>
        <taxon>Ostariophysi</taxon>
        <taxon>Siluriformes</taxon>
        <taxon>Bagridae</taxon>
        <taxon>Hemibagrus</taxon>
    </lineage>
</organism>
<accession>A0A9D3SK73</accession>
<dbReference type="OrthoDB" id="10603110at2759"/>
<evidence type="ECO:0000256" key="1">
    <source>
        <dbReference type="SAM" id="MobiDB-lite"/>
    </source>
</evidence>
<feature type="compositionally biased region" description="Basic residues" evidence="1">
    <location>
        <begin position="72"/>
        <end position="85"/>
    </location>
</feature>
<protein>
    <submittedName>
        <fullName evidence="2">Uncharacterized protein</fullName>
    </submittedName>
</protein>